<dbReference type="SUPFAM" id="SSF46785">
    <property type="entry name" value="Winged helix' DNA-binding domain"/>
    <property type="match status" value="1"/>
</dbReference>
<comment type="caution">
    <text evidence="6">The sequence shown here is derived from an EMBL/GenBank/DDBJ whole genome shotgun (WGS) entry which is preliminary data.</text>
</comment>
<dbReference type="InterPro" id="IPR000847">
    <property type="entry name" value="LysR_HTH_N"/>
</dbReference>
<gene>
    <name evidence="6" type="ORF">DWV29_24380</name>
</gene>
<dbReference type="SUPFAM" id="SSF53850">
    <property type="entry name" value="Periplasmic binding protein-like II"/>
    <property type="match status" value="1"/>
</dbReference>
<dbReference type="OrthoDB" id="63123at2"/>
<comment type="similarity">
    <text evidence="1">Belongs to the LysR transcriptional regulatory family.</text>
</comment>
<evidence type="ECO:0000256" key="4">
    <source>
        <dbReference type="ARBA" id="ARBA00023163"/>
    </source>
</evidence>
<dbReference type="Gene3D" id="1.10.10.10">
    <property type="entry name" value="Winged helix-like DNA-binding domain superfamily/Winged helix DNA-binding domain"/>
    <property type="match status" value="1"/>
</dbReference>
<dbReference type="InterPro" id="IPR036390">
    <property type="entry name" value="WH_DNA-bd_sf"/>
</dbReference>
<dbReference type="InterPro" id="IPR050950">
    <property type="entry name" value="HTH-type_LysR_regulators"/>
</dbReference>
<evidence type="ECO:0000259" key="5">
    <source>
        <dbReference type="PROSITE" id="PS50931"/>
    </source>
</evidence>
<dbReference type="Pfam" id="PF03466">
    <property type="entry name" value="LysR_substrate"/>
    <property type="match status" value="1"/>
</dbReference>
<evidence type="ECO:0000256" key="3">
    <source>
        <dbReference type="ARBA" id="ARBA00023125"/>
    </source>
</evidence>
<dbReference type="AlphaFoldDB" id="A0A413F8I9"/>
<dbReference type="Pfam" id="PF00126">
    <property type="entry name" value="HTH_1"/>
    <property type="match status" value="1"/>
</dbReference>
<evidence type="ECO:0000313" key="6">
    <source>
        <dbReference type="EMBL" id="RGX23701.1"/>
    </source>
</evidence>
<evidence type="ECO:0000256" key="1">
    <source>
        <dbReference type="ARBA" id="ARBA00009437"/>
    </source>
</evidence>
<keyword evidence="3" id="KW-0238">DNA-binding</keyword>
<evidence type="ECO:0000256" key="2">
    <source>
        <dbReference type="ARBA" id="ARBA00023015"/>
    </source>
</evidence>
<dbReference type="GO" id="GO:0005829">
    <property type="term" value="C:cytosol"/>
    <property type="evidence" value="ECO:0007669"/>
    <property type="project" value="TreeGrafter"/>
</dbReference>
<sequence>MREGVFMQTTAYEYVFAIAKHHSISKAARELCITQPALTKYLKRLEEDLGTQLFDRAVIPISLTPAGKKFVEKAALILEIERSLQYDLNQISTDVRGKVTVGMNTEFCSNTIPYVLPEFRFRYPEIEVQIREGHNRLLFDELESGKVDIVYSAYSMSAMEFTYDLIYSEPILLAMPADHPLASSMDLSNNSPLTPYYIKPELVRNCDFIVLIPEQGMGAIARDMFHKYNLNPNIVMETQKHETAMRLASAGMGMVFTPVRTPLRIPLVKPMAYFSIENPIFTRSRGVYYSKYVPLSEAARCFIHVFNEVYNHESSLKIPDCHLIIPPPINNL</sequence>
<dbReference type="CDD" id="cd05466">
    <property type="entry name" value="PBP2_LTTR_substrate"/>
    <property type="match status" value="1"/>
</dbReference>
<proteinExistence type="inferred from homology"/>
<organism evidence="6 7">
    <name type="scientific">Enterocloster asparagiformis</name>
    <dbReference type="NCBI Taxonomy" id="333367"/>
    <lineage>
        <taxon>Bacteria</taxon>
        <taxon>Bacillati</taxon>
        <taxon>Bacillota</taxon>
        <taxon>Clostridia</taxon>
        <taxon>Lachnospirales</taxon>
        <taxon>Lachnospiraceae</taxon>
        <taxon>Enterocloster</taxon>
    </lineage>
</organism>
<name>A0A413F8I9_9FIRM</name>
<dbReference type="GO" id="GO:0003677">
    <property type="term" value="F:DNA binding"/>
    <property type="evidence" value="ECO:0007669"/>
    <property type="project" value="UniProtKB-KW"/>
</dbReference>
<keyword evidence="4" id="KW-0804">Transcription</keyword>
<keyword evidence="2" id="KW-0805">Transcription regulation</keyword>
<dbReference type="PANTHER" id="PTHR30419">
    <property type="entry name" value="HTH-TYPE TRANSCRIPTIONAL REGULATOR YBHD"/>
    <property type="match status" value="1"/>
</dbReference>
<dbReference type="Gene3D" id="3.40.190.290">
    <property type="match status" value="1"/>
</dbReference>
<reference evidence="6 7" key="1">
    <citation type="submission" date="2018-08" db="EMBL/GenBank/DDBJ databases">
        <title>A genome reference for cultivated species of the human gut microbiota.</title>
        <authorList>
            <person name="Zou Y."/>
            <person name="Xue W."/>
            <person name="Luo G."/>
        </authorList>
    </citation>
    <scope>NUCLEOTIDE SEQUENCE [LARGE SCALE GENOMIC DNA]</scope>
    <source>
        <strain evidence="6 7">AF04-15</strain>
    </source>
</reference>
<evidence type="ECO:0000313" key="7">
    <source>
        <dbReference type="Proteomes" id="UP000283880"/>
    </source>
</evidence>
<dbReference type="InterPro" id="IPR036388">
    <property type="entry name" value="WH-like_DNA-bd_sf"/>
</dbReference>
<dbReference type="EMBL" id="QSBM01000024">
    <property type="protein sequence ID" value="RGX23701.1"/>
    <property type="molecule type" value="Genomic_DNA"/>
</dbReference>
<dbReference type="PROSITE" id="PS50931">
    <property type="entry name" value="HTH_LYSR"/>
    <property type="match status" value="1"/>
</dbReference>
<accession>A0A413F8I9</accession>
<dbReference type="Proteomes" id="UP000283880">
    <property type="component" value="Unassembled WGS sequence"/>
</dbReference>
<dbReference type="GO" id="GO:0003700">
    <property type="term" value="F:DNA-binding transcription factor activity"/>
    <property type="evidence" value="ECO:0007669"/>
    <property type="project" value="InterPro"/>
</dbReference>
<dbReference type="InterPro" id="IPR005119">
    <property type="entry name" value="LysR_subst-bd"/>
</dbReference>
<feature type="domain" description="HTH lysR-type" evidence="5">
    <location>
        <begin position="17"/>
        <end position="64"/>
    </location>
</feature>
<protein>
    <submittedName>
        <fullName evidence="6">LysR family transcriptional regulator</fullName>
    </submittedName>
</protein>
<dbReference type="PRINTS" id="PR00039">
    <property type="entry name" value="HTHLYSR"/>
</dbReference>